<gene>
    <name evidence="2" type="primary">Acey_s0026.g1320</name>
    <name evidence="2" type="ORF">Y032_0026g1320</name>
</gene>
<organism evidence="2 3">
    <name type="scientific">Ancylostoma ceylanicum</name>
    <dbReference type="NCBI Taxonomy" id="53326"/>
    <lineage>
        <taxon>Eukaryota</taxon>
        <taxon>Metazoa</taxon>
        <taxon>Ecdysozoa</taxon>
        <taxon>Nematoda</taxon>
        <taxon>Chromadorea</taxon>
        <taxon>Rhabditida</taxon>
        <taxon>Rhabditina</taxon>
        <taxon>Rhabditomorpha</taxon>
        <taxon>Strongyloidea</taxon>
        <taxon>Ancylostomatidae</taxon>
        <taxon>Ancylostomatinae</taxon>
        <taxon>Ancylostoma</taxon>
    </lineage>
</organism>
<feature type="compositionally biased region" description="Polar residues" evidence="1">
    <location>
        <begin position="42"/>
        <end position="57"/>
    </location>
</feature>
<keyword evidence="3" id="KW-1185">Reference proteome</keyword>
<evidence type="ECO:0000256" key="1">
    <source>
        <dbReference type="SAM" id="MobiDB-lite"/>
    </source>
</evidence>
<dbReference type="Proteomes" id="UP000024635">
    <property type="component" value="Unassembled WGS sequence"/>
</dbReference>
<protein>
    <submittedName>
        <fullName evidence="2">Uncharacterized protein</fullName>
    </submittedName>
</protein>
<reference evidence="3" key="1">
    <citation type="journal article" date="2015" name="Nat. Genet.">
        <title>The genome and transcriptome of the zoonotic hookworm Ancylostoma ceylanicum identify infection-specific gene families.</title>
        <authorList>
            <person name="Schwarz E.M."/>
            <person name="Hu Y."/>
            <person name="Antoshechkin I."/>
            <person name="Miller M.M."/>
            <person name="Sternberg P.W."/>
            <person name="Aroian R.V."/>
        </authorList>
    </citation>
    <scope>NUCLEOTIDE SEQUENCE</scope>
    <source>
        <strain evidence="3">HY135</strain>
    </source>
</reference>
<evidence type="ECO:0000313" key="3">
    <source>
        <dbReference type="Proteomes" id="UP000024635"/>
    </source>
</evidence>
<sequence>MKIFERVLDRGLRDIVEVKRRVVVTTMYTYRLGSPLRRRPVSTGSEVGSGKSKNPSVNDRKSSKLAECSSVKECLSDRERC</sequence>
<evidence type="ECO:0000313" key="2">
    <source>
        <dbReference type="EMBL" id="EYC18709.1"/>
    </source>
</evidence>
<dbReference type="AlphaFoldDB" id="A0A016UTE8"/>
<feature type="region of interest" description="Disordered" evidence="1">
    <location>
        <begin position="34"/>
        <end position="63"/>
    </location>
</feature>
<proteinExistence type="predicted"/>
<dbReference type="EMBL" id="JARK01001362">
    <property type="protein sequence ID" value="EYC18709.1"/>
    <property type="molecule type" value="Genomic_DNA"/>
</dbReference>
<accession>A0A016UTE8</accession>
<comment type="caution">
    <text evidence="2">The sequence shown here is derived from an EMBL/GenBank/DDBJ whole genome shotgun (WGS) entry which is preliminary data.</text>
</comment>
<name>A0A016UTE8_9BILA</name>